<dbReference type="SUPFAM" id="SSF56300">
    <property type="entry name" value="Metallo-dependent phosphatases"/>
    <property type="match status" value="1"/>
</dbReference>
<keyword evidence="3 4" id="KW-0269">Exonuclease</keyword>
<keyword evidence="4" id="KW-0235">DNA replication</keyword>
<accession>A0A1F6CGK0</accession>
<gene>
    <name evidence="4" type="primary">sbcD</name>
    <name evidence="6" type="ORF">A3F84_28260</name>
</gene>
<dbReference type="InterPro" id="IPR029052">
    <property type="entry name" value="Metallo-depent_PP-like"/>
</dbReference>
<keyword evidence="4" id="KW-0255">Endonuclease</keyword>
<evidence type="ECO:0000256" key="4">
    <source>
        <dbReference type="RuleBase" id="RU363069"/>
    </source>
</evidence>
<dbReference type="InterPro" id="IPR050535">
    <property type="entry name" value="DNA_Repair-Maintenance_Comp"/>
</dbReference>
<keyword evidence="1 4" id="KW-0540">Nuclease</keyword>
<dbReference type="PANTHER" id="PTHR30337:SF0">
    <property type="entry name" value="NUCLEASE SBCCD SUBUNIT D"/>
    <property type="match status" value="1"/>
</dbReference>
<keyword evidence="4" id="KW-0233">DNA recombination</keyword>
<evidence type="ECO:0000313" key="7">
    <source>
        <dbReference type="Proteomes" id="UP000178606"/>
    </source>
</evidence>
<dbReference type="Gene3D" id="3.60.21.10">
    <property type="match status" value="1"/>
</dbReference>
<name>A0A1F6CGK0_HANXR</name>
<evidence type="ECO:0000259" key="5">
    <source>
        <dbReference type="Pfam" id="PF00149"/>
    </source>
</evidence>
<evidence type="ECO:0000313" key="6">
    <source>
        <dbReference type="EMBL" id="OGG48070.1"/>
    </source>
</evidence>
<dbReference type="EMBL" id="MFKF01000257">
    <property type="protein sequence ID" value="OGG48070.1"/>
    <property type="molecule type" value="Genomic_DNA"/>
</dbReference>
<protein>
    <recommendedName>
        <fullName evidence="4">Nuclease SbcCD subunit D</fullName>
    </recommendedName>
</protein>
<dbReference type="GO" id="GO:0006260">
    <property type="term" value="P:DNA replication"/>
    <property type="evidence" value="ECO:0007669"/>
    <property type="project" value="UniProtKB-KW"/>
</dbReference>
<dbReference type="Pfam" id="PF00149">
    <property type="entry name" value="Metallophos"/>
    <property type="match status" value="1"/>
</dbReference>
<dbReference type="InterPro" id="IPR004843">
    <property type="entry name" value="Calcineurin-like_PHP"/>
</dbReference>
<dbReference type="GO" id="GO:0006310">
    <property type="term" value="P:DNA recombination"/>
    <property type="evidence" value="ECO:0007669"/>
    <property type="project" value="UniProtKB-KW"/>
</dbReference>
<proteinExistence type="inferred from homology"/>
<organism evidence="6 7">
    <name type="scientific">Handelsmanbacteria sp. (strain RIFCSPLOWO2_12_FULL_64_10)</name>
    <dbReference type="NCBI Taxonomy" id="1817868"/>
    <lineage>
        <taxon>Bacteria</taxon>
        <taxon>Candidatus Handelsmaniibacteriota</taxon>
    </lineage>
</organism>
<dbReference type="PANTHER" id="PTHR30337">
    <property type="entry name" value="COMPONENT OF ATP-DEPENDENT DSDNA EXONUCLEASE"/>
    <property type="match status" value="1"/>
</dbReference>
<dbReference type="CDD" id="cd00840">
    <property type="entry name" value="MPP_Mre11_N"/>
    <property type="match status" value="1"/>
</dbReference>
<dbReference type="AlphaFoldDB" id="A0A1F6CGK0"/>
<comment type="subunit">
    <text evidence="4">Heterodimer of SbcC and SbcD.</text>
</comment>
<evidence type="ECO:0000256" key="2">
    <source>
        <dbReference type="ARBA" id="ARBA00022801"/>
    </source>
</evidence>
<dbReference type="InterPro" id="IPR004593">
    <property type="entry name" value="SbcD"/>
</dbReference>
<feature type="domain" description="Calcineurin-like phosphoesterase" evidence="5">
    <location>
        <begin position="3"/>
        <end position="235"/>
    </location>
</feature>
<sequence length="435" mass="48303">MTFKFLHFADVHLGVESHGRFDPFTGLHTRVQDFVRCLRSAVEEAIKEKVDLAVFAGDAYRTCDPTPTHQREFAVQIKALSDEGIPVVMVTGNHDHPVSFGRASSIDIFSTLDTPEVHILARPRLLRVKTRAGPVQVAGLPWPSRSQLLTKNEYKDLFDDEVAQKIQEICAGIIQDFADQIDPRHPAVLVAHVAAADALYSGSERTSVIGRDPIFLTSVLANPAFDYVALGHVHRFQDLNPSGGPPVVYSGSLDRVNFGEEKEHKGFCIVTVRDTDGEGREGLPLFSSDGAQPPRAHRRETAYRFVRTPARPFLTVEVEIPPDADPTQTLLEAIARCDLEDAVVRVIYDLPDDRPDAVDLKTVRAALDRAFFVASVTRKPREAERLRRAAVSEETGLQDALTRYIENNPDLARLKTDLLACASRLEQELQESEKG</sequence>
<comment type="caution">
    <text evidence="6">The sequence shown here is derived from an EMBL/GenBank/DDBJ whole genome shotgun (WGS) entry which is preliminary data.</text>
</comment>
<evidence type="ECO:0000256" key="3">
    <source>
        <dbReference type="ARBA" id="ARBA00022839"/>
    </source>
</evidence>
<dbReference type="Proteomes" id="UP000178606">
    <property type="component" value="Unassembled WGS sequence"/>
</dbReference>
<comment type="similarity">
    <text evidence="4">Belongs to the SbcD family.</text>
</comment>
<dbReference type="InterPro" id="IPR041796">
    <property type="entry name" value="Mre11_N"/>
</dbReference>
<evidence type="ECO:0000256" key="1">
    <source>
        <dbReference type="ARBA" id="ARBA00022722"/>
    </source>
</evidence>
<dbReference type="GO" id="GO:0008408">
    <property type="term" value="F:3'-5' exonuclease activity"/>
    <property type="evidence" value="ECO:0007669"/>
    <property type="project" value="InterPro"/>
</dbReference>
<dbReference type="GO" id="GO:0004519">
    <property type="term" value="F:endonuclease activity"/>
    <property type="evidence" value="ECO:0007669"/>
    <property type="project" value="UniProtKB-KW"/>
</dbReference>
<comment type="function">
    <text evidence="4">SbcCD cleaves DNA hairpin structures. These structures can inhibit DNA replication and are intermediates in certain DNA recombination reactions. The complex acts as a 3'-&gt;5' double strand exonuclease that can open hairpins. It also has a 5' single-strand endonuclease activity.</text>
</comment>
<dbReference type="NCBIfam" id="TIGR00619">
    <property type="entry name" value="sbcd"/>
    <property type="match status" value="1"/>
</dbReference>
<reference evidence="6 7" key="1">
    <citation type="journal article" date="2016" name="Nat. Commun.">
        <title>Thousands of microbial genomes shed light on interconnected biogeochemical processes in an aquifer system.</title>
        <authorList>
            <person name="Anantharaman K."/>
            <person name="Brown C.T."/>
            <person name="Hug L.A."/>
            <person name="Sharon I."/>
            <person name="Castelle C.J."/>
            <person name="Probst A.J."/>
            <person name="Thomas B.C."/>
            <person name="Singh A."/>
            <person name="Wilkins M.J."/>
            <person name="Karaoz U."/>
            <person name="Brodie E.L."/>
            <person name="Williams K.H."/>
            <person name="Hubbard S.S."/>
            <person name="Banfield J.F."/>
        </authorList>
    </citation>
    <scope>NUCLEOTIDE SEQUENCE [LARGE SCALE GENOMIC DNA]</scope>
    <source>
        <strain evidence="7">RIFCSPLOWO2_12_FULL_64_10</strain>
    </source>
</reference>
<keyword evidence="2 4" id="KW-0378">Hydrolase</keyword>